<gene>
    <name evidence="1" type="ORF">PLXY2_LOCUS3855</name>
</gene>
<dbReference type="EMBL" id="CAJHNJ030000010">
    <property type="protein sequence ID" value="CAG9108370.1"/>
    <property type="molecule type" value="Genomic_DNA"/>
</dbReference>
<evidence type="ECO:0000313" key="1">
    <source>
        <dbReference type="EMBL" id="CAG9108370.1"/>
    </source>
</evidence>
<sequence length="142" mass="15737">MTENPPKNGTIEYAARVDERVIYPRNKLNGSRPSVVGGQPITEELAMELRVTAFGSSSCAPRGEWVRTPLTMRAPGQPMAYGLAAPRNGASVQLRLRLVGEYSVLLARPRPAHGVWTRRAQERGPVRYAPNITLKPYHNSIF</sequence>
<reference evidence="1" key="1">
    <citation type="submission" date="2020-11" db="EMBL/GenBank/DDBJ databases">
        <authorList>
            <person name="Whiteford S."/>
        </authorList>
    </citation>
    <scope>NUCLEOTIDE SEQUENCE</scope>
</reference>
<protein>
    <submittedName>
        <fullName evidence="1">(diamondback moth) hypothetical protein</fullName>
    </submittedName>
</protein>
<keyword evidence="2" id="KW-1185">Reference proteome</keyword>
<proteinExistence type="predicted"/>
<name>A0A8S4E2L7_PLUXY</name>
<dbReference type="Proteomes" id="UP000653454">
    <property type="component" value="Unassembled WGS sequence"/>
</dbReference>
<comment type="caution">
    <text evidence="1">The sequence shown here is derived from an EMBL/GenBank/DDBJ whole genome shotgun (WGS) entry which is preliminary data.</text>
</comment>
<accession>A0A8S4E2L7</accession>
<evidence type="ECO:0000313" key="2">
    <source>
        <dbReference type="Proteomes" id="UP000653454"/>
    </source>
</evidence>
<dbReference type="AlphaFoldDB" id="A0A8S4E2L7"/>
<organism evidence="1 2">
    <name type="scientific">Plutella xylostella</name>
    <name type="common">Diamondback moth</name>
    <name type="synonym">Plutella maculipennis</name>
    <dbReference type="NCBI Taxonomy" id="51655"/>
    <lineage>
        <taxon>Eukaryota</taxon>
        <taxon>Metazoa</taxon>
        <taxon>Ecdysozoa</taxon>
        <taxon>Arthropoda</taxon>
        <taxon>Hexapoda</taxon>
        <taxon>Insecta</taxon>
        <taxon>Pterygota</taxon>
        <taxon>Neoptera</taxon>
        <taxon>Endopterygota</taxon>
        <taxon>Lepidoptera</taxon>
        <taxon>Glossata</taxon>
        <taxon>Ditrysia</taxon>
        <taxon>Yponomeutoidea</taxon>
        <taxon>Plutellidae</taxon>
        <taxon>Plutella</taxon>
    </lineage>
</organism>